<proteinExistence type="predicted"/>
<protein>
    <submittedName>
        <fullName evidence="1">Uncharacterized protein</fullName>
    </submittedName>
</protein>
<evidence type="ECO:0000313" key="2">
    <source>
        <dbReference type="Proteomes" id="UP000030755"/>
    </source>
</evidence>
<dbReference type="EMBL" id="KE561067">
    <property type="protein sequence ID" value="EPZ33289.1"/>
    <property type="molecule type" value="Genomic_DNA"/>
</dbReference>
<evidence type="ECO:0000313" key="1">
    <source>
        <dbReference type="EMBL" id="EPZ33289.1"/>
    </source>
</evidence>
<dbReference type="Proteomes" id="UP000030755">
    <property type="component" value="Unassembled WGS sequence"/>
</dbReference>
<keyword evidence="2" id="KW-1185">Reference proteome</keyword>
<dbReference type="HOGENOM" id="CLU_2741460_0_0_1"/>
<gene>
    <name evidence="1" type="ORF">O9G_001701</name>
</gene>
<dbReference type="AlphaFoldDB" id="A0A075AXL7"/>
<name>A0A075AXL7_ROZAC</name>
<accession>A0A075AXL7</accession>
<organism evidence="1 2">
    <name type="scientific">Rozella allomycis (strain CSF55)</name>
    <dbReference type="NCBI Taxonomy" id="988480"/>
    <lineage>
        <taxon>Eukaryota</taxon>
        <taxon>Fungi</taxon>
        <taxon>Fungi incertae sedis</taxon>
        <taxon>Cryptomycota</taxon>
        <taxon>Cryptomycota incertae sedis</taxon>
        <taxon>Rozella</taxon>
    </lineage>
</organism>
<sequence>MIKVPNYLSLYLAEFLSFETTYGHRKKEIKLFYANIADQKKLLLLAEKFKASAIKEKGGVVIIDKKSRCTE</sequence>
<reference evidence="1 2" key="1">
    <citation type="journal article" date="2013" name="Curr. Biol.">
        <title>Shared signatures of parasitism and phylogenomics unite Cryptomycota and microsporidia.</title>
        <authorList>
            <person name="James T.Y."/>
            <person name="Pelin A."/>
            <person name="Bonen L."/>
            <person name="Ahrendt S."/>
            <person name="Sain D."/>
            <person name="Corradi N."/>
            <person name="Stajich J.E."/>
        </authorList>
    </citation>
    <scope>NUCLEOTIDE SEQUENCE [LARGE SCALE GENOMIC DNA]</scope>
    <source>
        <strain evidence="1 2">CSF55</strain>
    </source>
</reference>